<name>A0AAE1IT98_9FABA</name>
<feature type="region of interest" description="Disordered" evidence="1">
    <location>
        <begin position="78"/>
        <end position="182"/>
    </location>
</feature>
<reference evidence="2" key="1">
    <citation type="submission" date="2023-10" db="EMBL/GenBank/DDBJ databases">
        <title>Chromosome-level genome of the transformable northern wattle, Acacia crassicarpa.</title>
        <authorList>
            <person name="Massaro I."/>
            <person name="Sinha N.R."/>
            <person name="Poethig S."/>
            <person name="Leichty A.R."/>
        </authorList>
    </citation>
    <scope>NUCLEOTIDE SEQUENCE</scope>
    <source>
        <strain evidence="2">Acra3RX</strain>
        <tissue evidence="2">Leaf</tissue>
    </source>
</reference>
<evidence type="ECO:0000256" key="1">
    <source>
        <dbReference type="SAM" id="MobiDB-lite"/>
    </source>
</evidence>
<dbReference type="Proteomes" id="UP001293593">
    <property type="component" value="Unassembled WGS sequence"/>
</dbReference>
<feature type="compositionally biased region" description="Basic and acidic residues" evidence="1">
    <location>
        <begin position="133"/>
        <end position="144"/>
    </location>
</feature>
<sequence length="203" mass="22420">MAKPPSSSKKDLIVCADDLEQEESGWTSYFEDFSSNTNSSCFSFCGGDGFSSSSSVSDAASFAACKFSHPHNHNILSSNNNYGLPPNPPDMKLRFKKSQQAHHQILEDDPLEDTATSPLNSPKDGDLSPTEMISRKIADDHDLYADSTGKGFTSENVSDSKRDDDDEDDKNNTKGKNNMKNYTNMKKRGLSFFPLSMLVNYFG</sequence>
<dbReference type="PANTHER" id="PTHR33974">
    <property type="entry name" value="VASCULAR-RELATED UNKNOWN PROTEIN 1-RELATED"/>
    <property type="match status" value="1"/>
</dbReference>
<dbReference type="EMBL" id="JAWXYG010000013">
    <property type="protein sequence ID" value="KAK4255359.1"/>
    <property type="molecule type" value="Genomic_DNA"/>
</dbReference>
<dbReference type="PANTHER" id="PTHR33974:SF2">
    <property type="entry name" value="VASCULAR-RELATED UNKNOWN PROTEIN 1"/>
    <property type="match status" value="1"/>
</dbReference>
<dbReference type="InterPro" id="IPR039280">
    <property type="entry name" value="VUP"/>
</dbReference>
<organism evidence="2 3">
    <name type="scientific">Acacia crassicarpa</name>
    <name type="common">northern wattle</name>
    <dbReference type="NCBI Taxonomy" id="499986"/>
    <lineage>
        <taxon>Eukaryota</taxon>
        <taxon>Viridiplantae</taxon>
        <taxon>Streptophyta</taxon>
        <taxon>Embryophyta</taxon>
        <taxon>Tracheophyta</taxon>
        <taxon>Spermatophyta</taxon>
        <taxon>Magnoliopsida</taxon>
        <taxon>eudicotyledons</taxon>
        <taxon>Gunneridae</taxon>
        <taxon>Pentapetalae</taxon>
        <taxon>rosids</taxon>
        <taxon>fabids</taxon>
        <taxon>Fabales</taxon>
        <taxon>Fabaceae</taxon>
        <taxon>Caesalpinioideae</taxon>
        <taxon>mimosoid clade</taxon>
        <taxon>Acacieae</taxon>
        <taxon>Acacia</taxon>
    </lineage>
</organism>
<dbReference type="AlphaFoldDB" id="A0AAE1IT98"/>
<proteinExistence type="predicted"/>
<protein>
    <submittedName>
        <fullName evidence="2">Uncharacterized protein</fullName>
    </submittedName>
</protein>
<evidence type="ECO:0000313" key="3">
    <source>
        <dbReference type="Proteomes" id="UP001293593"/>
    </source>
</evidence>
<accession>A0AAE1IT98</accession>
<comment type="caution">
    <text evidence="2">The sequence shown here is derived from an EMBL/GenBank/DDBJ whole genome shotgun (WGS) entry which is preliminary data.</text>
</comment>
<keyword evidence="3" id="KW-1185">Reference proteome</keyword>
<dbReference type="GO" id="GO:0010089">
    <property type="term" value="P:xylem development"/>
    <property type="evidence" value="ECO:0007669"/>
    <property type="project" value="InterPro"/>
</dbReference>
<gene>
    <name evidence="2" type="ORF">QN277_008368</name>
</gene>
<evidence type="ECO:0000313" key="2">
    <source>
        <dbReference type="EMBL" id="KAK4255359.1"/>
    </source>
</evidence>